<comment type="subunit">
    <text evidence="6">Homodimer.</text>
</comment>
<dbReference type="CDD" id="cd18094">
    <property type="entry name" value="SpoU-like_TrmL"/>
    <property type="match status" value="1"/>
</dbReference>
<dbReference type="GO" id="GO:0008757">
    <property type="term" value="F:S-adenosylmethionine-dependent methyltransferase activity"/>
    <property type="evidence" value="ECO:0007669"/>
    <property type="project" value="UniProtKB-UniRule"/>
</dbReference>
<comment type="subcellular location">
    <subcellularLocation>
        <location evidence="6">Cytoplasm</location>
    </subcellularLocation>
</comment>
<sequence length="172" mass="18463">MSADNSSLPPAPDRPLVALYQPDIAGNTGTILRSGACLGFAVAVIGPAGFDLSDRALRRAGMDYLEIATLRRHDGWDAFEAWRREAGRRLVLLTTRASEPYTAARFRPTDILLFGRESAGVPEAVHDAADLRLTIPMRPGARSLNLAVSVGIVVSEAIRQLGSIEALTLPES</sequence>
<evidence type="ECO:0000256" key="3">
    <source>
        <dbReference type="ARBA" id="ARBA00022679"/>
    </source>
</evidence>
<dbReference type="InterPro" id="IPR001537">
    <property type="entry name" value="SpoU_MeTrfase"/>
</dbReference>
<feature type="domain" description="tRNA/rRNA methyltransferase SpoU type" evidence="8">
    <location>
        <begin position="16"/>
        <end position="154"/>
    </location>
</feature>
<dbReference type="InterPro" id="IPR029028">
    <property type="entry name" value="Alpha/beta_knot_MTases"/>
</dbReference>
<evidence type="ECO:0000313" key="9">
    <source>
        <dbReference type="EMBL" id="GGE19243.1"/>
    </source>
</evidence>
<feature type="binding site" evidence="6 7">
    <location>
        <position position="143"/>
    </location>
    <ligand>
        <name>S-adenosyl-L-methionine</name>
        <dbReference type="ChEBI" id="CHEBI:59789"/>
    </ligand>
</feature>
<dbReference type="EC" id="2.1.1.207" evidence="6"/>
<organism evidence="9 10">
    <name type="scientific">Aureimonas endophytica</name>
    <dbReference type="NCBI Taxonomy" id="2027858"/>
    <lineage>
        <taxon>Bacteria</taxon>
        <taxon>Pseudomonadati</taxon>
        <taxon>Pseudomonadota</taxon>
        <taxon>Alphaproteobacteria</taxon>
        <taxon>Hyphomicrobiales</taxon>
        <taxon>Aurantimonadaceae</taxon>
        <taxon>Aureimonas</taxon>
    </lineage>
</organism>
<dbReference type="RefSeq" id="WP_188912171.1">
    <property type="nucleotide sequence ID" value="NZ_BMIQ01000008.1"/>
</dbReference>
<dbReference type="Gene3D" id="3.40.1280.10">
    <property type="match status" value="1"/>
</dbReference>
<accession>A0A917EAG1</accession>
<evidence type="ECO:0000256" key="5">
    <source>
        <dbReference type="ARBA" id="ARBA00022694"/>
    </source>
</evidence>
<reference evidence="9" key="2">
    <citation type="submission" date="2020-09" db="EMBL/GenBank/DDBJ databases">
        <authorList>
            <person name="Sun Q."/>
            <person name="Zhou Y."/>
        </authorList>
    </citation>
    <scope>NUCLEOTIDE SEQUENCE</scope>
    <source>
        <strain evidence="9">CGMCC 1.15367</strain>
    </source>
</reference>
<evidence type="ECO:0000259" key="8">
    <source>
        <dbReference type="Pfam" id="PF00588"/>
    </source>
</evidence>
<comment type="caution">
    <text evidence="9">The sequence shown here is derived from an EMBL/GenBank/DDBJ whole genome shotgun (WGS) entry which is preliminary data.</text>
</comment>
<evidence type="ECO:0000313" key="10">
    <source>
        <dbReference type="Proteomes" id="UP000644699"/>
    </source>
</evidence>
<dbReference type="PANTHER" id="PTHR42971">
    <property type="entry name" value="TRNA (CYTIDINE(34)-2'-O)-METHYLTRANSFERASE"/>
    <property type="match status" value="1"/>
</dbReference>
<evidence type="ECO:0000256" key="4">
    <source>
        <dbReference type="ARBA" id="ARBA00022691"/>
    </source>
</evidence>
<comment type="catalytic activity">
    <reaction evidence="6">
        <text>5-carboxymethylaminomethyluridine(34) in tRNA(Leu) + S-adenosyl-L-methionine = 5-carboxymethylaminomethyl-2'-O-methyluridine(34) in tRNA(Leu) + S-adenosyl-L-homocysteine + H(+)</text>
        <dbReference type="Rhea" id="RHEA:43088"/>
        <dbReference type="Rhea" id="RHEA-COMP:10333"/>
        <dbReference type="Rhea" id="RHEA-COMP:10334"/>
        <dbReference type="ChEBI" id="CHEBI:15378"/>
        <dbReference type="ChEBI" id="CHEBI:57856"/>
        <dbReference type="ChEBI" id="CHEBI:59789"/>
        <dbReference type="ChEBI" id="CHEBI:74508"/>
        <dbReference type="ChEBI" id="CHEBI:74511"/>
        <dbReference type="EC" id="2.1.1.207"/>
    </reaction>
</comment>
<comment type="catalytic activity">
    <reaction evidence="6">
        <text>cytidine(34) in tRNA + S-adenosyl-L-methionine = 2'-O-methylcytidine(34) in tRNA + S-adenosyl-L-homocysteine + H(+)</text>
        <dbReference type="Rhea" id="RHEA:43084"/>
        <dbReference type="Rhea" id="RHEA-COMP:10331"/>
        <dbReference type="Rhea" id="RHEA-COMP:10332"/>
        <dbReference type="ChEBI" id="CHEBI:15378"/>
        <dbReference type="ChEBI" id="CHEBI:57856"/>
        <dbReference type="ChEBI" id="CHEBI:59789"/>
        <dbReference type="ChEBI" id="CHEBI:74495"/>
        <dbReference type="ChEBI" id="CHEBI:82748"/>
        <dbReference type="EC" id="2.1.1.207"/>
    </reaction>
</comment>
<name>A0A917EAG1_9HYPH</name>
<keyword evidence="10" id="KW-1185">Reference proteome</keyword>
<comment type="function">
    <text evidence="6">Methylates the ribose at the nucleotide 34 wobble position in the two leucyl isoacceptors tRNA(Leu)(CmAA) and tRNA(Leu)(cmnm5UmAA). Catalyzes the methyl transfer from S-adenosyl-L-methionine to the 2'-OH of the wobble nucleotide.</text>
</comment>
<keyword evidence="4 6" id="KW-0949">S-adenosyl-L-methionine</keyword>
<evidence type="ECO:0000256" key="1">
    <source>
        <dbReference type="ARBA" id="ARBA00022490"/>
    </source>
</evidence>
<dbReference type="GO" id="GO:0005737">
    <property type="term" value="C:cytoplasm"/>
    <property type="evidence" value="ECO:0007669"/>
    <property type="project" value="UniProtKB-SubCell"/>
</dbReference>
<dbReference type="InterPro" id="IPR029026">
    <property type="entry name" value="tRNA_m1G_MTases_N"/>
</dbReference>
<proteinExistence type="inferred from homology"/>
<keyword evidence="1 6" id="KW-0963">Cytoplasm</keyword>
<dbReference type="GO" id="GO:0008175">
    <property type="term" value="F:tRNA methyltransferase activity"/>
    <property type="evidence" value="ECO:0007669"/>
    <property type="project" value="UniProtKB-UniRule"/>
</dbReference>
<keyword evidence="3 6" id="KW-0808">Transferase</keyword>
<feature type="binding site" evidence="6 7">
    <location>
        <position position="115"/>
    </location>
    <ligand>
        <name>S-adenosyl-L-methionine</name>
        <dbReference type="ChEBI" id="CHEBI:59789"/>
    </ligand>
</feature>
<dbReference type="PANTHER" id="PTHR42971:SF1">
    <property type="entry name" value="TRNA (CYTIDINE(34)-2'-O)-METHYLTRANSFERASE"/>
    <property type="match status" value="1"/>
</dbReference>
<dbReference type="GO" id="GO:0002130">
    <property type="term" value="P:wobble position ribose methylation"/>
    <property type="evidence" value="ECO:0007669"/>
    <property type="project" value="TreeGrafter"/>
</dbReference>
<dbReference type="SUPFAM" id="SSF75217">
    <property type="entry name" value="alpha/beta knot"/>
    <property type="match status" value="1"/>
</dbReference>
<feature type="binding site" evidence="6 7">
    <location>
        <position position="135"/>
    </location>
    <ligand>
        <name>S-adenosyl-L-methionine</name>
        <dbReference type="ChEBI" id="CHEBI:59789"/>
    </ligand>
</feature>
<dbReference type="Pfam" id="PF00588">
    <property type="entry name" value="SpoU_methylase"/>
    <property type="match status" value="1"/>
</dbReference>
<dbReference type="InterPro" id="IPR016914">
    <property type="entry name" value="TrmL"/>
</dbReference>
<dbReference type="GO" id="GO:0003723">
    <property type="term" value="F:RNA binding"/>
    <property type="evidence" value="ECO:0007669"/>
    <property type="project" value="InterPro"/>
</dbReference>
<dbReference type="AlphaFoldDB" id="A0A917EAG1"/>
<evidence type="ECO:0000256" key="2">
    <source>
        <dbReference type="ARBA" id="ARBA00022603"/>
    </source>
</evidence>
<feature type="binding site" evidence="6 7">
    <location>
        <position position="93"/>
    </location>
    <ligand>
        <name>S-adenosyl-L-methionine</name>
        <dbReference type="ChEBI" id="CHEBI:59789"/>
    </ligand>
</feature>
<evidence type="ECO:0000256" key="7">
    <source>
        <dbReference type="PIRSR" id="PIRSR029256-1"/>
    </source>
</evidence>
<gene>
    <name evidence="6 9" type="primary">trmL</name>
    <name evidence="9" type="ORF">GCM10011390_43070</name>
</gene>
<keyword evidence="5 6" id="KW-0819">tRNA processing</keyword>
<dbReference type="HAMAP" id="MF_01885">
    <property type="entry name" value="tRNA_methyltr_TrmL"/>
    <property type="match status" value="1"/>
</dbReference>
<protein>
    <recommendedName>
        <fullName evidence="6">tRNA (cytidine(34)-2'-O)-methyltransferase</fullName>
        <ecNumber evidence="6">2.1.1.207</ecNumber>
    </recommendedName>
    <alternativeName>
        <fullName evidence="6">tRNA (cytidine/uridine-2'-O-)-methyltransferase TrmL</fullName>
    </alternativeName>
</protein>
<reference evidence="9" key="1">
    <citation type="journal article" date="2014" name="Int. J. Syst. Evol. Microbiol.">
        <title>Complete genome sequence of Corynebacterium casei LMG S-19264T (=DSM 44701T), isolated from a smear-ripened cheese.</title>
        <authorList>
            <consortium name="US DOE Joint Genome Institute (JGI-PGF)"/>
            <person name="Walter F."/>
            <person name="Albersmeier A."/>
            <person name="Kalinowski J."/>
            <person name="Ruckert C."/>
        </authorList>
    </citation>
    <scope>NUCLEOTIDE SEQUENCE</scope>
    <source>
        <strain evidence="9">CGMCC 1.15367</strain>
    </source>
</reference>
<evidence type="ECO:0000256" key="6">
    <source>
        <dbReference type="HAMAP-Rule" id="MF_01885"/>
    </source>
</evidence>
<keyword evidence="2 6" id="KW-0489">Methyltransferase</keyword>
<dbReference type="Proteomes" id="UP000644699">
    <property type="component" value="Unassembled WGS sequence"/>
</dbReference>
<dbReference type="EMBL" id="BMIQ01000008">
    <property type="protein sequence ID" value="GGE19243.1"/>
    <property type="molecule type" value="Genomic_DNA"/>
</dbReference>
<dbReference type="PIRSF" id="PIRSF029256">
    <property type="entry name" value="SpoU_TrmH_prd"/>
    <property type="match status" value="1"/>
</dbReference>
<comment type="similarity">
    <text evidence="6">Belongs to the class IV-like SAM-binding methyltransferase superfamily. RNA methyltransferase TrmH family. TrmL subfamily.</text>
</comment>